<feature type="transmembrane region" description="Helical" evidence="1">
    <location>
        <begin position="102"/>
        <end position="124"/>
    </location>
</feature>
<feature type="domain" description="PGAP2IP C-terminal nuclease-like" evidence="5">
    <location>
        <begin position="681"/>
        <end position="923"/>
    </location>
</feature>
<feature type="transmembrane region" description="Helical" evidence="1">
    <location>
        <begin position="572"/>
        <end position="596"/>
    </location>
</feature>
<feature type="domain" description="CWH43-like N-terminal" evidence="2">
    <location>
        <begin position="14"/>
        <end position="223"/>
    </location>
</feature>
<feature type="transmembrane region" description="Helical" evidence="1">
    <location>
        <begin position="646"/>
        <end position="665"/>
    </location>
</feature>
<evidence type="ECO:0000313" key="6">
    <source>
        <dbReference type="EMBL" id="OLL24296.1"/>
    </source>
</evidence>
<feature type="transmembrane region" description="Helical" evidence="1">
    <location>
        <begin position="298"/>
        <end position="317"/>
    </location>
</feature>
<dbReference type="OMA" id="CVWYFPL"/>
<keyword evidence="1" id="KW-0472">Membrane</keyword>
<dbReference type="STRING" id="1198029.A0A1U7LNQ5"/>
<feature type="transmembrane region" description="Helical" evidence="1">
    <location>
        <begin position="494"/>
        <end position="513"/>
    </location>
</feature>
<feature type="transmembrane region" description="Helical" evidence="1">
    <location>
        <begin position="324"/>
        <end position="344"/>
    </location>
</feature>
<dbReference type="Proteomes" id="UP000186594">
    <property type="component" value="Unassembled WGS sequence"/>
</dbReference>
<dbReference type="OrthoDB" id="68581at2759"/>
<dbReference type="SUPFAM" id="SSF56219">
    <property type="entry name" value="DNase I-like"/>
    <property type="match status" value="1"/>
</dbReference>
<feature type="transmembrane region" description="Helical" evidence="1">
    <location>
        <begin position="74"/>
        <end position="95"/>
    </location>
</feature>
<evidence type="ECO:0000259" key="4">
    <source>
        <dbReference type="Pfam" id="PF23022"/>
    </source>
</evidence>
<keyword evidence="1" id="KW-0812">Transmembrane</keyword>
<name>A0A1U7LNQ5_NEOID</name>
<dbReference type="InterPro" id="IPR057315">
    <property type="entry name" value="Exo_endo_phos_PGAP2IP_C"/>
</dbReference>
<dbReference type="InterPro" id="IPR053912">
    <property type="entry name" value="PGAP2IP_TM_1nd"/>
</dbReference>
<dbReference type="Gene3D" id="3.60.10.10">
    <property type="entry name" value="Endonuclease/exonuclease/phosphatase"/>
    <property type="match status" value="1"/>
</dbReference>
<dbReference type="AlphaFoldDB" id="A0A1U7LNQ5"/>
<dbReference type="EMBL" id="LXFE01000886">
    <property type="protein sequence ID" value="OLL24296.1"/>
    <property type="molecule type" value="Genomic_DNA"/>
</dbReference>
<dbReference type="InterPro" id="IPR053911">
    <property type="entry name" value="PGAP2IP_TM_2nd"/>
</dbReference>
<feature type="transmembrane region" description="Helical" evidence="1">
    <location>
        <begin position="460"/>
        <end position="482"/>
    </location>
</feature>
<dbReference type="GO" id="GO:0005886">
    <property type="term" value="C:plasma membrane"/>
    <property type="evidence" value="ECO:0007669"/>
    <property type="project" value="EnsemblFungi"/>
</dbReference>
<feature type="domain" description="PGAP2IP second transmembrane" evidence="3">
    <location>
        <begin position="452"/>
        <end position="628"/>
    </location>
</feature>
<evidence type="ECO:0000313" key="7">
    <source>
        <dbReference type="Proteomes" id="UP000186594"/>
    </source>
</evidence>
<dbReference type="GO" id="GO:0005635">
    <property type="term" value="C:nuclear envelope"/>
    <property type="evidence" value="ECO:0007669"/>
    <property type="project" value="EnsemblFungi"/>
</dbReference>
<dbReference type="Pfam" id="PF23021">
    <property type="entry name" value="6TM_2nd_PGAP2IP"/>
    <property type="match status" value="1"/>
</dbReference>
<evidence type="ECO:0000259" key="2">
    <source>
        <dbReference type="Pfam" id="PF10277"/>
    </source>
</evidence>
<organism evidence="6 7">
    <name type="scientific">Neolecta irregularis (strain DAH-3)</name>
    <dbReference type="NCBI Taxonomy" id="1198029"/>
    <lineage>
        <taxon>Eukaryota</taxon>
        <taxon>Fungi</taxon>
        <taxon>Dikarya</taxon>
        <taxon>Ascomycota</taxon>
        <taxon>Taphrinomycotina</taxon>
        <taxon>Neolectales</taxon>
        <taxon>Neolectaceae</taxon>
        <taxon>Neolecta</taxon>
    </lineage>
</organism>
<dbReference type="GO" id="GO:0006506">
    <property type="term" value="P:GPI anchor biosynthetic process"/>
    <property type="evidence" value="ECO:0007669"/>
    <property type="project" value="TreeGrafter"/>
</dbReference>
<feature type="transmembrane region" description="Helical" evidence="1">
    <location>
        <begin position="520"/>
        <end position="536"/>
    </location>
</feature>
<comment type="caution">
    <text evidence="6">The sequence shown here is derived from an EMBL/GenBank/DDBJ whole genome shotgun (WGS) entry which is preliminary data.</text>
</comment>
<dbReference type="GO" id="GO:0031505">
    <property type="term" value="P:fungal-type cell wall organization"/>
    <property type="evidence" value="ECO:0007669"/>
    <property type="project" value="TreeGrafter"/>
</dbReference>
<reference evidence="6 7" key="1">
    <citation type="submission" date="2016-04" db="EMBL/GenBank/DDBJ databases">
        <title>Evolutionary innovation and constraint leading to complex multicellularity in the Ascomycota.</title>
        <authorList>
            <person name="Cisse O."/>
            <person name="Nguyen A."/>
            <person name="Hewitt D.A."/>
            <person name="Jedd G."/>
            <person name="Stajich J.E."/>
        </authorList>
    </citation>
    <scope>NUCLEOTIDE SEQUENCE [LARGE SCALE GENOMIC DNA]</scope>
    <source>
        <strain evidence="6 7">DAH-3</strain>
    </source>
</reference>
<gene>
    <name evidence="6" type="ORF">NEOLI_003596</name>
</gene>
<dbReference type="InterPro" id="IPR019402">
    <property type="entry name" value="CWH43_N"/>
</dbReference>
<accession>A0A1U7LNQ5</accession>
<protein>
    <submittedName>
        <fullName evidence="6">Protein cwh43</fullName>
    </submittedName>
</protein>
<dbReference type="GO" id="GO:0005789">
    <property type="term" value="C:endoplasmic reticulum membrane"/>
    <property type="evidence" value="ECO:0007669"/>
    <property type="project" value="EnsemblFungi"/>
</dbReference>
<dbReference type="Pfam" id="PF23022">
    <property type="entry name" value="6TM_1st_PGAP2IP"/>
    <property type="match status" value="1"/>
</dbReference>
<feature type="transmembrane region" description="Helical" evidence="1">
    <location>
        <begin position="196"/>
        <end position="213"/>
    </location>
</feature>
<feature type="transmembrane region" description="Helical" evidence="1">
    <location>
        <begin position="20"/>
        <end position="42"/>
    </location>
</feature>
<feature type="transmembrane region" description="Helical" evidence="1">
    <location>
        <begin position="136"/>
        <end position="155"/>
    </location>
</feature>
<feature type="transmembrane region" description="Helical" evidence="1">
    <location>
        <begin position="272"/>
        <end position="292"/>
    </location>
</feature>
<dbReference type="PANTHER" id="PTHR14859">
    <property type="entry name" value="CALCOFLUOR WHITE HYPERSENSITIVE PROTEIN PRECURSOR"/>
    <property type="match status" value="1"/>
</dbReference>
<evidence type="ECO:0000259" key="3">
    <source>
        <dbReference type="Pfam" id="PF23021"/>
    </source>
</evidence>
<evidence type="ECO:0000256" key="1">
    <source>
        <dbReference type="SAM" id="Phobius"/>
    </source>
</evidence>
<dbReference type="FunFam" id="3.60.10.10:FF:000031">
    <property type="entry name" value="Calcofluor white hypersensitive protein"/>
    <property type="match status" value="1"/>
</dbReference>
<evidence type="ECO:0000259" key="5">
    <source>
        <dbReference type="Pfam" id="PF23226"/>
    </source>
</evidence>
<feature type="domain" description="PGAP2IP first transmembrane" evidence="4">
    <location>
        <begin position="276"/>
        <end position="431"/>
    </location>
</feature>
<feature type="transmembrane region" description="Helical" evidence="1">
    <location>
        <begin position="167"/>
        <end position="184"/>
    </location>
</feature>
<feature type="transmembrane region" description="Helical" evidence="1">
    <location>
        <begin position="350"/>
        <end position="372"/>
    </location>
</feature>
<dbReference type="Pfam" id="PF23226">
    <property type="entry name" value="Exo_endo_phos_PGAP2IP"/>
    <property type="match status" value="1"/>
</dbReference>
<keyword evidence="7" id="KW-1185">Reference proteome</keyword>
<dbReference type="InterPro" id="IPR051916">
    <property type="entry name" value="GPI-anchor_lipid_remodeler"/>
</dbReference>
<sequence length="947" mass="106557">MAVYGRPVLYSIPAAWIAHLHTFFGLSAFVGTLVVALSLHYVSVVKNEFYGYPVEWFPSVSAAIGDWFPERNLFQLLIAVAAGPRFALVLLWFILARRRSPVLASAIAIIGVLRSFFCGGWVYITSTDSHHWHDVFMIGYLILTLPWTIGILSLTPSTEPKSIYYRKLYSGLFFGSLLPLIYYFVQHKVHRVPGAYTRYAFFEWTLVILDVLYDSVTYHEFRGVSLQIVVLNAVRGKGNDDATPYLSIRTRDTLAWFSHINREEFITFCSDCYLGFVFWTLLTSLGLTIWYFPLWFMGISGFEIVLFSTISPFLLSVRKIRHLASSNIVFIHFCSLIGLLSYALSPDPTLRLLCVGLGTALTTMAWTLEFSGNSISKEISERKAMSLAIGLISSSIAKFAFWGNNPVWPIMHNANGGMNKSGIMLACLACIWRSMSAPLQTLQQAETIRKPWNWRASIGFAGLMFGLHSFLCDSSTIILWVWDGYPITGPVAVPHGALTLMIMSAGLLLGMYCPNITTSWAWYVAATIGTFILVFNKGWIGYSGGALLAAYLMSIIPSFVESISHSPSPGKTFGFAFLVYNLFCLAHVWTVAYAFVPLGWALRERTDLVTLLMSICICIGVSSIRENKGSFGYSYGRIKVEKRLRTKQNVISVLGLLMIWTLIIAHSRLTGLTYKPYHADEKLFTAGIWTVHFGLDNDMWASEVRMRDVIRDLEIDVIGLLESDLQRIIMGFRDVTQFIAEDLGMYSDFGPGPNSHTWGAALLSKFPIIQSTHHLLPSPVGELAPAIHATLDIYGTHVDVLIAHSGQEEDAEDRHLQLTELARIMTESPRPLILLSYLVTKPLEGNYKIIENGTRMHDIEPNDWDRWCEYIWYRGVKRVGYARLHRDSITDTEIQSGKFVVVDSEEQAETTHRVTEEQVPAGYRYPSMFKGQGKSRGITLDKTDITM</sequence>
<keyword evidence="1" id="KW-1133">Transmembrane helix</keyword>
<dbReference type="InterPro" id="IPR036691">
    <property type="entry name" value="Endo/exonu/phosph_ase_sf"/>
</dbReference>
<dbReference type="Pfam" id="PF10277">
    <property type="entry name" value="Frag1"/>
    <property type="match status" value="1"/>
</dbReference>
<dbReference type="PANTHER" id="PTHR14859:SF1">
    <property type="entry name" value="PGAP2-INTERACTING PROTEIN"/>
    <property type="match status" value="1"/>
</dbReference>
<proteinExistence type="predicted"/>